<dbReference type="Proteomes" id="UP000601768">
    <property type="component" value="Unassembled WGS sequence"/>
</dbReference>
<dbReference type="AlphaFoldDB" id="A0A8J6M149"/>
<dbReference type="PRINTS" id="PR00038">
    <property type="entry name" value="HTHLUXR"/>
</dbReference>
<dbReference type="PROSITE" id="PS50110">
    <property type="entry name" value="RESPONSE_REGULATORY"/>
    <property type="match status" value="1"/>
</dbReference>
<evidence type="ECO:0000256" key="3">
    <source>
        <dbReference type="PROSITE-ProRule" id="PRU00169"/>
    </source>
</evidence>
<dbReference type="SMART" id="SM00421">
    <property type="entry name" value="HTH_LUXR"/>
    <property type="match status" value="1"/>
</dbReference>
<evidence type="ECO:0000259" key="5">
    <source>
        <dbReference type="PROSITE" id="PS50110"/>
    </source>
</evidence>
<dbReference type="PANTHER" id="PTHR43214">
    <property type="entry name" value="TWO-COMPONENT RESPONSE REGULATOR"/>
    <property type="match status" value="1"/>
</dbReference>
<dbReference type="Pfam" id="PF00072">
    <property type="entry name" value="Response_reg"/>
    <property type="match status" value="1"/>
</dbReference>
<dbReference type="CDD" id="cd17535">
    <property type="entry name" value="REC_NarL-like"/>
    <property type="match status" value="1"/>
</dbReference>
<keyword evidence="2" id="KW-0238">DNA-binding</keyword>
<dbReference type="InterPro" id="IPR001789">
    <property type="entry name" value="Sig_transdc_resp-reg_receiver"/>
</dbReference>
<comment type="caution">
    <text evidence="6">The sequence shown here is derived from an EMBL/GenBank/DDBJ whole genome shotgun (WGS) entry which is preliminary data.</text>
</comment>
<accession>A0A8J6M149</accession>
<reference evidence="6" key="1">
    <citation type="journal article" date="2018" name="Int. J. Syst. Evol. Microbiol.">
        <title>Neptunicella marina gen. nov., sp. nov., isolated from surface seawater.</title>
        <authorList>
            <person name="Liu X."/>
            <person name="Lai Q."/>
            <person name="Du Y."/>
            <person name="Zhang X."/>
            <person name="Liu Z."/>
            <person name="Sun F."/>
            <person name="Shao Z."/>
        </authorList>
    </citation>
    <scope>NUCLEOTIDE SEQUENCE</scope>
    <source>
        <strain evidence="6">S27-2</strain>
    </source>
</reference>
<name>A0A8J6M149_9ALTE</name>
<dbReference type="GO" id="GO:0000160">
    <property type="term" value="P:phosphorelay signal transduction system"/>
    <property type="evidence" value="ECO:0007669"/>
    <property type="project" value="InterPro"/>
</dbReference>
<dbReference type="InterPro" id="IPR058245">
    <property type="entry name" value="NreC/VraR/RcsB-like_REC"/>
</dbReference>
<dbReference type="InterPro" id="IPR016032">
    <property type="entry name" value="Sig_transdc_resp-reg_C-effctor"/>
</dbReference>
<dbReference type="Gene3D" id="3.40.50.2300">
    <property type="match status" value="1"/>
</dbReference>
<proteinExistence type="predicted"/>
<evidence type="ECO:0000313" key="7">
    <source>
        <dbReference type="Proteomes" id="UP000601768"/>
    </source>
</evidence>
<dbReference type="PROSITE" id="PS50043">
    <property type="entry name" value="HTH_LUXR_2"/>
    <property type="match status" value="1"/>
</dbReference>
<dbReference type="EMBL" id="JACNEP010000003">
    <property type="protein sequence ID" value="MBC3765278.1"/>
    <property type="molecule type" value="Genomic_DNA"/>
</dbReference>
<feature type="domain" description="Response regulatory" evidence="5">
    <location>
        <begin position="4"/>
        <end position="120"/>
    </location>
</feature>
<dbReference type="Pfam" id="PF00196">
    <property type="entry name" value="GerE"/>
    <property type="match status" value="1"/>
</dbReference>
<dbReference type="GO" id="GO:0003677">
    <property type="term" value="F:DNA binding"/>
    <property type="evidence" value="ECO:0007669"/>
    <property type="project" value="UniProtKB-KW"/>
</dbReference>
<organism evidence="6 7">
    <name type="scientific">Neptunicella marina</name>
    <dbReference type="NCBI Taxonomy" id="2125989"/>
    <lineage>
        <taxon>Bacteria</taxon>
        <taxon>Pseudomonadati</taxon>
        <taxon>Pseudomonadota</taxon>
        <taxon>Gammaproteobacteria</taxon>
        <taxon>Alteromonadales</taxon>
        <taxon>Alteromonadaceae</taxon>
        <taxon>Neptunicella</taxon>
    </lineage>
</organism>
<dbReference type="GO" id="GO:0006355">
    <property type="term" value="P:regulation of DNA-templated transcription"/>
    <property type="evidence" value="ECO:0007669"/>
    <property type="project" value="InterPro"/>
</dbReference>
<dbReference type="RefSeq" id="WP_186505753.1">
    <property type="nucleotide sequence ID" value="NZ_JACNEP010000003.1"/>
</dbReference>
<evidence type="ECO:0000313" key="6">
    <source>
        <dbReference type="EMBL" id="MBC3765278.1"/>
    </source>
</evidence>
<keyword evidence="7" id="KW-1185">Reference proteome</keyword>
<keyword evidence="1 3" id="KW-0597">Phosphoprotein</keyword>
<evidence type="ECO:0000259" key="4">
    <source>
        <dbReference type="PROSITE" id="PS50043"/>
    </source>
</evidence>
<gene>
    <name evidence="6" type="ORF">H8B19_05280</name>
</gene>
<dbReference type="SUPFAM" id="SSF46894">
    <property type="entry name" value="C-terminal effector domain of the bipartite response regulators"/>
    <property type="match status" value="1"/>
</dbReference>
<dbReference type="CDD" id="cd06170">
    <property type="entry name" value="LuxR_C_like"/>
    <property type="match status" value="1"/>
</dbReference>
<evidence type="ECO:0000256" key="1">
    <source>
        <dbReference type="ARBA" id="ARBA00022553"/>
    </source>
</evidence>
<dbReference type="SMART" id="SM00448">
    <property type="entry name" value="REC"/>
    <property type="match status" value="1"/>
</dbReference>
<dbReference type="SUPFAM" id="SSF52172">
    <property type="entry name" value="CheY-like"/>
    <property type="match status" value="1"/>
</dbReference>
<sequence length="215" mass="23448">MPIKVLLVDDQQLLREGIKSLLSISDKVQVVGEASDGTQVQGKIEQTHPDIILLDVSMPKMNGIEVLQQLQQLQINVPAIILTTFDDHEYIVEGLKAGAKGYLLKDVSLDKLIESIEHVVAGGQLHQPVLTESLISRLGQSADKSDDKNSESLTARELQVLGLMANGCSNKEIADVLYKSEGTIKNHVSNILAKLGVRDRTRAVLLAMEKGLLSH</sequence>
<evidence type="ECO:0000256" key="2">
    <source>
        <dbReference type="ARBA" id="ARBA00023125"/>
    </source>
</evidence>
<dbReference type="InterPro" id="IPR000792">
    <property type="entry name" value="Tscrpt_reg_LuxR_C"/>
</dbReference>
<feature type="modified residue" description="4-aspartylphosphate" evidence="3">
    <location>
        <position position="55"/>
    </location>
</feature>
<dbReference type="InterPro" id="IPR039420">
    <property type="entry name" value="WalR-like"/>
</dbReference>
<dbReference type="InterPro" id="IPR011006">
    <property type="entry name" value="CheY-like_superfamily"/>
</dbReference>
<feature type="domain" description="HTH luxR-type" evidence="4">
    <location>
        <begin position="146"/>
        <end position="211"/>
    </location>
</feature>
<protein>
    <submittedName>
        <fullName evidence="6">Response regulator transcription factor</fullName>
    </submittedName>
</protein>
<dbReference type="PANTHER" id="PTHR43214:SF43">
    <property type="entry name" value="TWO-COMPONENT RESPONSE REGULATOR"/>
    <property type="match status" value="1"/>
</dbReference>
<reference evidence="6" key="2">
    <citation type="submission" date="2020-08" db="EMBL/GenBank/DDBJ databases">
        <authorList>
            <person name="Lai Q."/>
        </authorList>
    </citation>
    <scope>NUCLEOTIDE SEQUENCE</scope>
    <source>
        <strain evidence="6">S27-2</strain>
    </source>
</reference>